<evidence type="ECO:0000256" key="2">
    <source>
        <dbReference type="ARBA" id="ARBA00022737"/>
    </source>
</evidence>
<dbReference type="Pfam" id="PF07724">
    <property type="entry name" value="AAA_2"/>
    <property type="match status" value="1"/>
</dbReference>
<feature type="domain" description="ATPase AAA-type core" evidence="6">
    <location>
        <begin position="90"/>
        <end position="148"/>
    </location>
</feature>
<dbReference type="InterPro" id="IPR050130">
    <property type="entry name" value="ClpA_ClpB"/>
</dbReference>
<dbReference type="Gramene" id="TuG1812S0001940000.01.T01">
    <property type="protein sequence ID" value="TuG1812S0001940000.01.T01.s_cds31818"/>
    <property type="gene ID" value="TuG1812S0001940000.01"/>
</dbReference>
<dbReference type="Gene3D" id="3.40.50.300">
    <property type="entry name" value="P-loop containing nucleotide triphosphate hydrolases"/>
    <property type="match status" value="1"/>
</dbReference>
<protein>
    <recommendedName>
        <fullName evidence="6">ATPase AAA-type core domain-containing protein</fullName>
    </recommendedName>
</protein>
<reference evidence="7" key="2">
    <citation type="submission" date="2022-06" db="UniProtKB">
        <authorList>
            <consortium name="EnsemblPlants"/>
        </authorList>
    </citation>
    <scope>IDENTIFICATION</scope>
</reference>
<dbReference type="Proteomes" id="UP000015106">
    <property type="component" value="Unassembled WGS sequence"/>
</dbReference>
<reference evidence="8" key="1">
    <citation type="journal article" date="2013" name="Nature">
        <title>Draft genome of the wheat A-genome progenitor Triticum urartu.</title>
        <authorList>
            <person name="Ling H.Q."/>
            <person name="Zhao S."/>
            <person name="Liu D."/>
            <person name="Wang J."/>
            <person name="Sun H."/>
            <person name="Zhang C."/>
            <person name="Fan H."/>
            <person name="Li D."/>
            <person name="Dong L."/>
            <person name="Tao Y."/>
            <person name="Gao C."/>
            <person name="Wu H."/>
            <person name="Li Y."/>
            <person name="Cui Y."/>
            <person name="Guo X."/>
            <person name="Zheng S."/>
            <person name="Wang B."/>
            <person name="Yu K."/>
            <person name="Liang Q."/>
            <person name="Yang W."/>
            <person name="Lou X."/>
            <person name="Chen J."/>
            <person name="Feng M."/>
            <person name="Jian J."/>
            <person name="Zhang X."/>
            <person name="Luo G."/>
            <person name="Jiang Y."/>
            <person name="Liu J."/>
            <person name="Wang Z."/>
            <person name="Sha Y."/>
            <person name="Zhang B."/>
            <person name="Wu H."/>
            <person name="Tang D."/>
            <person name="Shen Q."/>
            <person name="Xue P."/>
            <person name="Zou S."/>
            <person name="Wang X."/>
            <person name="Liu X."/>
            <person name="Wang F."/>
            <person name="Yang Y."/>
            <person name="An X."/>
            <person name="Dong Z."/>
            <person name="Zhang K."/>
            <person name="Zhang X."/>
            <person name="Luo M.C."/>
            <person name="Dvorak J."/>
            <person name="Tong Y."/>
            <person name="Wang J."/>
            <person name="Yang H."/>
            <person name="Li Z."/>
            <person name="Wang D."/>
            <person name="Zhang A."/>
            <person name="Wang J."/>
        </authorList>
    </citation>
    <scope>NUCLEOTIDE SEQUENCE</scope>
    <source>
        <strain evidence="8">cv. G1812</strain>
    </source>
</reference>
<dbReference type="InterPro" id="IPR001270">
    <property type="entry name" value="ClpA/B"/>
</dbReference>
<dbReference type="PRINTS" id="PR00300">
    <property type="entry name" value="CLPPROTEASEA"/>
</dbReference>
<feature type="region of interest" description="Disordered" evidence="5">
    <location>
        <begin position="1"/>
        <end position="21"/>
    </location>
</feature>
<dbReference type="EnsemblPlants" id="TuG1812S0001940000.01.T01">
    <property type="protein sequence ID" value="TuG1812S0001940000.01.T01.s_cds31818"/>
    <property type="gene ID" value="TuG1812S0001940000.01"/>
</dbReference>
<evidence type="ECO:0000313" key="8">
    <source>
        <dbReference type="Proteomes" id="UP000015106"/>
    </source>
</evidence>
<dbReference type="AlphaFoldDB" id="A0A8R7VHS6"/>
<sequence length="148" mass="15919">MSLVDKSNEVSKAEVESGASAGPMVTKADIQHIVASRTSVPVEKVSVDESNQSFKMEETLHGRVTGQDEAVRAIGRAIRRARVGLRNPNRPVASFNFASPTGVGKSELAKALATSYYGLEEAMVQLDMSEFMEQHTVAKLIGPPLGYV</sequence>
<dbReference type="InterPro" id="IPR027417">
    <property type="entry name" value="P-loop_NTPase"/>
</dbReference>
<evidence type="ECO:0000259" key="6">
    <source>
        <dbReference type="Pfam" id="PF07724"/>
    </source>
</evidence>
<evidence type="ECO:0000313" key="7">
    <source>
        <dbReference type="EnsemblPlants" id="TuG1812S0001940000.01.T01.s_cds31818"/>
    </source>
</evidence>
<keyword evidence="2" id="KW-0677">Repeat</keyword>
<keyword evidence="4" id="KW-0067">ATP-binding</keyword>
<dbReference type="GO" id="GO:0016887">
    <property type="term" value="F:ATP hydrolysis activity"/>
    <property type="evidence" value="ECO:0007669"/>
    <property type="project" value="InterPro"/>
</dbReference>
<dbReference type="GO" id="GO:0034605">
    <property type="term" value="P:cellular response to heat"/>
    <property type="evidence" value="ECO:0007669"/>
    <property type="project" value="TreeGrafter"/>
</dbReference>
<name>A0A8R7VHS6_TRIUA</name>
<dbReference type="PANTHER" id="PTHR11638:SF155">
    <property type="entry name" value="CHAPERONE PROTEIN CLPC1, CHLOROPLASTIC-LIKE"/>
    <property type="match status" value="1"/>
</dbReference>
<organism evidence="7 8">
    <name type="scientific">Triticum urartu</name>
    <name type="common">Red wild einkorn</name>
    <name type="synonym">Crithodium urartu</name>
    <dbReference type="NCBI Taxonomy" id="4572"/>
    <lineage>
        <taxon>Eukaryota</taxon>
        <taxon>Viridiplantae</taxon>
        <taxon>Streptophyta</taxon>
        <taxon>Embryophyta</taxon>
        <taxon>Tracheophyta</taxon>
        <taxon>Spermatophyta</taxon>
        <taxon>Magnoliopsida</taxon>
        <taxon>Liliopsida</taxon>
        <taxon>Poales</taxon>
        <taxon>Poaceae</taxon>
        <taxon>BOP clade</taxon>
        <taxon>Pooideae</taxon>
        <taxon>Triticodae</taxon>
        <taxon>Triticeae</taxon>
        <taxon>Triticinae</taxon>
        <taxon>Triticum</taxon>
    </lineage>
</organism>
<dbReference type="SUPFAM" id="SSF52540">
    <property type="entry name" value="P-loop containing nucleoside triphosphate hydrolases"/>
    <property type="match status" value="1"/>
</dbReference>
<dbReference type="GO" id="GO:0005524">
    <property type="term" value="F:ATP binding"/>
    <property type="evidence" value="ECO:0007669"/>
    <property type="project" value="UniProtKB-KW"/>
</dbReference>
<evidence type="ECO:0000256" key="1">
    <source>
        <dbReference type="ARBA" id="ARBA00022528"/>
    </source>
</evidence>
<proteinExistence type="predicted"/>
<accession>A0A8R7VHS6</accession>
<keyword evidence="1" id="KW-0934">Plastid</keyword>
<keyword evidence="8" id="KW-1185">Reference proteome</keyword>
<evidence type="ECO:0000256" key="5">
    <source>
        <dbReference type="SAM" id="MobiDB-lite"/>
    </source>
</evidence>
<dbReference type="InterPro" id="IPR003959">
    <property type="entry name" value="ATPase_AAA_core"/>
</dbReference>
<evidence type="ECO:0000256" key="4">
    <source>
        <dbReference type="ARBA" id="ARBA00022840"/>
    </source>
</evidence>
<keyword evidence="1" id="KW-0150">Chloroplast</keyword>
<dbReference type="GO" id="GO:0005737">
    <property type="term" value="C:cytoplasm"/>
    <property type="evidence" value="ECO:0007669"/>
    <property type="project" value="TreeGrafter"/>
</dbReference>
<feature type="compositionally biased region" description="Basic and acidic residues" evidence="5">
    <location>
        <begin position="1"/>
        <end position="15"/>
    </location>
</feature>
<evidence type="ECO:0000256" key="3">
    <source>
        <dbReference type="ARBA" id="ARBA00022741"/>
    </source>
</evidence>
<dbReference type="PANTHER" id="PTHR11638">
    <property type="entry name" value="ATP-DEPENDENT CLP PROTEASE"/>
    <property type="match status" value="1"/>
</dbReference>
<keyword evidence="3" id="KW-0547">Nucleotide-binding</keyword>